<dbReference type="InterPro" id="IPR010920">
    <property type="entry name" value="LSM_dom_sf"/>
</dbReference>
<dbReference type="Proteomes" id="UP000321400">
    <property type="component" value="Unassembled WGS sequence"/>
</dbReference>
<feature type="compositionally biased region" description="Pro residues" evidence="1">
    <location>
        <begin position="60"/>
        <end position="90"/>
    </location>
</feature>
<comment type="caution">
    <text evidence="2">The sequence shown here is derived from an EMBL/GenBank/DDBJ whole genome shotgun (WGS) entry which is preliminary data.</text>
</comment>
<proteinExistence type="predicted"/>
<name>A0A511X1J4_9BACI</name>
<dbReference type="AlphaFoldDB" id="A0A511X1J4"/>
<evidence type="ECO:0000313" key="2">
    <source>
        <dbReference type="EMBL" id="GEN56813.1"/>
    </source>
</evidence>
<protein>
    <submittedName>
        <fullName evidence="2">Uncharacterized protein</fullName>
    </submittedName>
</protein>
<reference evidence="2 3" key="1">
    <citation type="submission" date="2019-07" db="EMBL/GenBank/DDBJ databases">
        <title>Whole genome shotgun sequence of Halolactibacillus alkaliphilus NBRC 103919.</title>
        <authorList>
            <person name="Hosoyama A."/>
            <person name="Uohara A."/>
            <person name="Ohji S."/>
            <person name="Ichikawa N."/>
        </authorList>
    </citation>
    <scope>NUCLEOTIDE SEQUENCE [LARGE SCALE GENOMIC DNA]</scope>
    <source>
        <strain evidence="2 3">NBRC 103919</strain>
    </source>
</reference>
<dbReference type="STRING" id="442899.SAMN05720591_11325"/>
<dbReference type="EMBL" id="BJYE01000013">
    <property type="protein sequence ID" value="GEN56813.1"/>
    <property type="molecule type" value="Genomic_DNA"/>
</dbReference>
<dbReference type="RefSeq" id="WP_089801556.1">
    <property type="nucleotide sequence ID" value="NZ_BJYE01000013.1"/>
</dbReference>
<dbReference type="CDD" id="cd00600">
    <property type="entry name" value="Sm_like"/>
    <property type="match status" value="1"/>
</dbReference>
<dbReference type="SUPFAM" id="SSF50182">
    <property type="entry name" value="Sm-like ribonucleoproteins"/>
    <property type="match status" value="1"/>
</dbReference>
<feature type="region of interest" description="Disordered" evidence="1">
    <location>
        <begin position="49"/>
        <end position="90"/>
    </location>
</feature>
<sequence>MHYYSKNELHPYINRYVWVETNEGERIQGYIASVDDQYVQLILTDEANQSMWDRSNRPPQYQPWPLPHRPPYGRPPYGRPPYGRPPYGRPPYGRPPYYPYQQNPFTPFLLPLAALTAIGLLF</sequence>
<accession>A0A511X1J4</accession>
<feature type="compositionally biased region" description="Polar residues" evidence="1">
    <location>
        <begin position="49"/>
        <end position="59"/>
    </location>
</feature>
<gene>
    <name evidence="2" type="ORF">HAL01_12770</name>
</gene>
<evidence type="ECO:0000313" key="3">
    <source>
        <dbReference type="Proteomes" id="UP000321400"/>
    </source>
</evidence>
<dbReference type="OrthoDB" id="2943863at2"/>
<keyword evidence="3" id="KW-1185">Reference proteome</keyword>
<evidence type="ECO:0000256" key="1">
    <source>
        <dbReference type="SAM" id="MobiDB-lite"/>
    </source>
</evidence>
<organism evidence="2 3">
    <name type="scientific">Halolactibacillus alkaliphilus</name>
    <dbReference type="NCBI Taxonomy" id="442899"/>
    <lineage>
        <taxon>Bacteria</taxon>
        <taxon>Bacillati</taxon>
        <taxon>Bacillota</taxon>
        <taxon>Bacilli</taxon>
        <taxon>Bacillales</taxon>
        <taxon>Bacillaceae</taxon>
        <taxon>Halolactibacillus</taxon>
    </lineage>
</organism>